<dbReference type="Proteomes" id="UP001058860">
    <property type="component" value="Chromosome"/>
</dbReference>
<protein>
    <recommendedName>
        <fullName evidence="5">Peptidyl-prolyl cis-trans isomerase</fullName>
        <shortName evidence="5">PPIase</shortName>
        <ecNumber evidence="5">5.2.1.8</ecNumber>
    </recommendedName>
</protein>
<dbReference type="EMBL" id="CP088295">
    <property type="protein sequence ID" value="UUY02436.1"/>
    <property type="molecule type" value="Genomic_DNA"/>
</dbReference>
<evidence type="ECO:0000259" key="6">
    <source>
        <dbReference type="PROSITE" id="PS50072"/>
    </source>
</evidence>
<evidence type="ECO:0000313" key="8">
    <source>
        <dbReference type="Proteomes" id="UP001058860"/>
    </source>
</evidence>
<dbReference type="PROSITE" id="PS50072">
    <property type="entry name" value="CSA_PPIASE_2"/>
    <property type="match status" value="1"/>
</dbReference>
<evidence type="ECO:0000313" key="7">
    <source>
        <dbReference type="EMBL" id="UUY02436.1"/>
    </source>
</evidence>
<comment type="function">
    <text evidence="1 5">PPIases accelerate the folding of proteins. It catalyzes the cis-trans isomerization of proline imidic peptide bonds in oligopeptides.</text>
</comment>
<keyword evidence="4 5" id="KW-0413">Isomerase</keyword>
<dbReference type="Pfam" id="PF00160">
    <property type="entry name" value="Pro_isomerase"/>
    <property type="match status" value="1"/>
</dbReference>
<dbReference type="PRINTS" id="PR00153">
    <property type="entry name" value="CSAPPISMRASE"/>
</dbReference>
<dbReference type="InterPro" id="IPR020892">
    <property type="entry name" value="Cyclophilin-type_PPIase_CS"/>
</dbReference>
<gene>
    <name evidence="7" type="ORF">LRS13_17245</name>
</gene>
<dbReference type="InterPro" id="IPR044666">
    <property type="entry name" value="Cyclophilin_A-like"/>
</dbReference>
<dbReference type="CDD" id="cd00317">
    <property type="entry name" value="cyclophilin"/>
    <property type="match status" value="1"/>
</dbReference>
<dbReference type="InterPro" id="IPR029000">
    <property type="entry name" value="Cyclophilin-like_dom_sf"/>
</dbReference>
<keyword evidence="8" id="KW-1185">Reference proteome</keyword>
<proteinExistence type="inferred from homology"/>
<organism evidence="7 8">
    <name type="scientific">Svornostia abyssi</name>
    <dbReference type="NCBI Taxonomy" id="2898438"/>
    <lineage>
        <taxon>Bacteria</taxon>
        <taxon>Bacillati</taxon>
        <taxon>Actinomycetota</taxon>
        <taxon>Thermoleophilia</taxon>
        <taxon>Solirubrobacterales</taxon>
        <taxon>Baekduiaceae</taxon>
        <taxon>Svornostia</taxon>
    </lineage>
</organism>
<sequence>MSTSAPEPPSEPLAPGTHVVTVQTSHGTFEITLDTERAPVTASSFASLVTQGFYDGLTFHRIVPGFVIQGGCPDGTGMGGPGYKVEEAPPSDLRYVRGVVAMAKAGMEAAGTSGSQFFVVTGGDVGLPPDYALVGHVTAGDDVIGAIESVDTDRRTDMPEEPVIMERVTLAQQ</sequence>
<dbReference type="EC" id="5.2.1.8" evidence="5"/>
<dbReference type="PIRSF" id="PIRSF001467">
    <property type="entry name" value="Peptidylpro_ismrse"/>
    <property type="match status" value="1"/>
</dbReference>
<feature type="domain" description="PPIase cyclophilin-type" evidence="6">
    <location>
        <begin position="16"/>
        <end position="170"/>
    </location>
</feature>
<dbReference type="SUPFAM" id="SSF50891">
    <property type="entry name" value="Cyclophilin-like"/>
    <property type="match status" value="1"/>
</dbReference>
<keyword evidence="3 5" id="KW-0697">Rotamase</keyword>
<name>A0ABY5PCX5_9ACTN</name>
<evidence type="ECO:0000256" key="1">
    <source>
        <dbReference type="ARBA" id="ARBA00002388"/>
    </source>
</evidence>
<dbReference type="InterPro" id="IPR002130">
    <property type="entry name" value="Cyclophilin-type_PPIase_dom"/>
</dbReference>
<comment type="catalytic activity">
    <reaction evidence="5">
        <text>[protein]-peptidylproline (omega=180) = [protein]-peptidylproline (omega=0)</text>
        <dbReference type="Rhea" id="RHEA:16237"/>
        <dbReference type="Rhea" id="RHEA-COMP:10747"/>
        <dbReference type="Rhea" id="RHEA-COMP:10748"/>
        <dbReference type="ChEBI" id="CHEBI:83833"/>
        <dbReference type="ChEBI" id="CHEBI:83834"/>
        <dbReference type="EC" id="5.2.1.8"/>
    </reaction>
</comment>
<evidence type="ECO:0000256" key="5">
    <source>
        <dbReference type="RuleBase" id="RU363019"/>
    </source>
</evidence>
<dbReference type="PANTHER" id="PTHR45625:SF4">
    <property type="entry name" value="PEPTIDYLPROLYL ISOMERASE DOMAIN AND WD REPEAT-CONTAINING PROTEIN 1"/>
    <property type="match status" value="1"/>
</dbReference>
<dbReference type="GO" id="GO:0016853">
    <property type="term" value="F:isomerase activity"/>
    <property type="evidence" value="ECO:0007669"/>
    <property type="project" value="UniProtKB-KW"/>
</dbReference>
<dbReference type="RefSeq" id="WP_353862963.1">
    <property type="nucleotide sequence ID" value="NZ_CP088295.1"/>
</dbReference>
<evidence type="ECO:0000256" key="3">
    <source>
        <dbReference type="ARBA" id="ARBA00023110"/>
    </source>
</evidence>
<accession>A0ABY5PCX5</accession>
<evidence type="ECO:0000256" key="2">
    <source>
        <dbReference type="ARBA" id="ARBA00007365"/>
    </source>
</evidence>
<dbReference type="PROSITE" id="PS00170">
    <property type="entry name" value="CSA_PPIASE_1"/>
    <property type="match status" value="1"/>
</dbReference>
<evidence type="ECO:0000256" key="4">
    <source>
        <dbReference type="ARBA" id="ARBA00023235"/>
    </source>
</evidence>
<comment type="similarity">
    <text evidence="2 5">Belongs to the cyclophilin-type PPIase family.</text>
</comment>
<reference evidence="8" key="1">
    <citation type="submission" date="2021-11" db="EMBL/GenBank/DDBJ databases">
        <title>Cultivation dependent microbiological survey of springs from the worlds oldest radium mine currently devoted to the extraction of radon-saturated water.</title>
        <authorList>
            <person name="Kapinusova G."/>
            <person name="Smrhova T."/>
            <person name="Strejcek M."/>
            <person name="Suman J."/>
            <person name="Jani K."/>
            <person name="Pajer P."/>
            <person name="Uhlik O."/>
        </authorList>
    </citation>
    <scope>NUCLEOTIDE SEQUENCE [LARGE SCALE GENOMIC DNA]</scope>
    <source>
        <strain evidence="8">J379</strain>
    </source>
</reference>
<dbReference type="InterPro" id="IPR024936">
    <property type="entry name" value="Cyclophilin-type_PPIase"/>
</dbReference>
<dbReference type="Gene3D" id="2.40.100.10">
    <property type="entry name" value="Cyclophilin-like"/>
    <property type="match status" value="1"/>
</dbReference>
<dbReference type="PANTHER" id="PTHR45625">
    <property type="entry name" value="PEPTIDYL-PROLYL CIS-TRANS ISOMERASE-RELATED"/>
    <property type="match status" value="1"/>
</dbReference>